<gene>
    <name evidence="3" type="ORF">DPCES_4300</name>
</gene>
<dbReference type="GO" id="GO:0004493">
    <property type="term" value="F:methylmalonyl-CoA epimerase activity"/>
    <property type="evidence" value="ECO:0007669"/>
    <property type="project" value="TreeGrafter"/>
</dbReference>
<dbReference type="GO" id="GO:0046491">
    <property type="term" value="P:L-methylmalonyl-CoA metabolic process"/>
    <property type="evidence" value="ECO:0007669"/>
    <property type="project" value="TreeGrafter"/>
</dbReference>
<dbReference type="AlphaFoldDB" id="A0A098B8K2"/>
<protein>
    <submittedName>
        <fullName evidence="3">Glyoxalase protein</fullName>
    </submittedName>
</protein>
<dbReference type="Pfam" id="PF00903">
    <property type="entry name" value="Glyoxalase"/>
    <property type="match status" value="1"/>
</dbReference>
<dbReference type="SUPFAM" id="SSF54593">
    <property type="entry name" value="Glyoxalase/Bleomycin resistance protein/Dihydroxybiphenyl dioxygenase"/>
    <property type="match status" value="1"/>
</dbReference>
<name>A0A098B8K2_DESHA</name>
<evidence type="ECO:0000259" key="2">
    <source>
        <dbReference type="PROSITE" id="PS51819"/>
    </source>
</evidence>
<reference evidence="3" key="1">
    <citation type="submission" date="2014-07" db="EMBL/GenBank/DDBJ databases">
        <authorList>
            <person name="Hornung V.Bastian."/>
        </authorList>
    </citation>
    <scope>NUCLEOTIDE SEQUENCE</scope>
    <source>
        <strain evidence="3">PCE-S</strain>
    </source>
</reference>
<dbReference type="PATRIC" id="fig|49338.4.peg.4628"/>
<dbReference type="InterPro" id="IPR029068">
    <property type="entry name" value="Glyas_Bleomycin-R_OHBP_Dase"/>
</dbReference>
<keyword evidence="1" id="KW-0479">Metal-binding</keyword>
<dbReference type="InterPro" id="IPR004360">
    <property type="entry name" value="Glyas_Fos-R_dOase_dom"/>
</dbReference>
<accession>A0A098B8K2</accession>
<dbReference type="Gene3D" id="3.10.180.10">
    <property type="entry name" value="2,3-Dihydroxybiphenyl 1,2-Dioxygenase, domain 1"/>
    <property type="match status" value="1"/>
</dbReference>
<dbReference type="GO" id="GO:0046872">
    <property type="term" value="F:metal ion binding"/>
    <property type="evidence" value="ECO:0007669"/>
    <property type="project" value="UniProtKB-KW"/>
</dbReference>
<dbReference type="InterPro" id="IPR051785">
    <property type="entry name" value="MMCE/EMCE_epimerase"/>
</dbReference>
<proteinExistence type="predicted"/>
<evidence type="ECO:0000256" key="1">
    <source>
        <dbReference type="ARBA" id="ARBA00022723"/>
    </source>
</evidence>
<sequence>MATYPHVVAHIGLTVPDIEAAVQWYTEMFGFSILLPPSYSAVGEGHNGDIGADIYGADFRANKMAMLGTGNGVGLELFEFVEPSTKNYPLEYTPWKPGYFHFAVMAPDVEGMAQKIIERGGTRISKRWDIAPGILPYQLCYVKDPWGNVIELFSHSNDVVMAPR</sequence>
<organism evidence="3">
    <name type="scientific">Desulfitobacterium hafniense</name>
    <name type="common">Desulfitobacterium frappieri</name>
    <dbReference type="NCBI Taxonomy" id="49338"/>
    <lineage>
        <taxon>Bacteria</taxon>
        <taxon>Bacillati</taxon>
        <taxon>Bacillota</taxon>
        <taxon>Clostridia</taxon>
        <taxon>Eubacteriales</taxon>
        <taxon>Desulfitobacteriaceae</taxon>
        <taxon>Desulfitobacterium</taxon>
    </lineage>
</organism>
<dbReference type="RefSeq" id="WP_208926320.1">
    <property type="nucleotide sequence ID" value="NZ_LK996017.1"/>
</dbReference>
<dbReference type="InterPro" id="IPR037523">
    <property type="entry name" value="VOC_core"/>
</dbReference>
<dbReference type="EMBL" id="LK996017">
    <property type="protein sequence ID" value="CDX04186.1"/>
    <property type="molecule type" value="Genomic_DNA"/>
</dbReference>
<dbReference type="PROSITE" id="PS51819">
    <property type="entry name" value="VOC"/>
    <property type="match status" value="1"/>
</dbReference>
<dbReference type="PANTHER" id="PTHR43048:SF6">
    <property type="entry name" value="BLR8189 PROTEIN"/>
    <property type="match status" value="1"/>
</dbReference>
<dbReference type="PANTHER" id="PTHR43048">
    <property type="entry name" value="METHYLMALONYL-COA EPIMERASE"/>
    <property type="match status" value="1"/>
</dbReference>
<evidence type="ECO:0000313" key="3">
    <source>
        <dbReference type="EMBL" id="CDX04186.1"/>
    </source>
</evidence>
<feature type="domain" description="VOC" evidence="2">
    <location>
        <begin position="7"/>
        <end position="155"/>
    </location>
</feature>